<name>A0ABQ4D5P8_9ACTN</name>
<evidence type="ECO:0008006" key="4">
    <source>
        <dbReference type="Google" id="ProtNLM"/>
    </source>
</evidence>
<protein>
    <recommendedName>
        <fullName evidence="4">Excreted virulence factor EspC (Type VII ESX diderm)</fullName>
    </recommendedName>
</protein>
<gene>
    <name evidence="2" type="ORF">Asi02nite_79600</name>
</gene>
<comment type="caution">
    <text evidence="2">The sequence shown here is derived from an EMBL/GenBank/DDBJ whole genome shotgun (WGS) entry which is preliminary data.</text>
</comment>
<accession>A0ABQ4D5P8</accession>
<dbReference type="RefSeq" id="WP_203719268.1">
    <property type="nucleotide sequence ID" value="NZ_BONE01000144.1"/>
</dbReference>
<evidence type="ECO:0000256" key="1">
    <source>
        <dbReference type="SAM" id="MobiDB-lite"/>
    </source>
</evidence>
<evidence type="ECO:0000313" key="3">
    <source>
        <dbReference type="Proteomes" id="UP000604117"/>
    </source>
</evidence>
<evidence type="ECO:0000313" key="2">
    <source>
        <dbReference type="EMBL" id="GIF78442.1"/>
    </source>
</evidence>
<feature type="region of interest" description="Disordered" evidence="1">
    <location>
        <begin position="1"/>
        <end position="22"/>
    </location>
</feature>
<sequence length="107" mass="11186">MSDLDVNSGGIRRSGSGVGSSAEEMARRFTAFQTELATHGQPWGNDDLGSLIGAAYETVREVAMDCIIDNLEGLAGDGSGLLEVADTYDAADETIEADGRAFGERLA</sequence>
<dbReference type="Proteomes" id="UP000604117">
    <property type="component" value="Unassembled WGS sequence"/>
</dbReference>
<reference evidence="2 3" key="1">
    <citation type="submission" date="2021-01" db="EMBL/GenBank/DDBJ databases">
        <title>Whole genome shotgun sequence of Asanoa siamensis NBRC 107932.</title>
        <authorList>
            <person name="Komaki H."/>
            <person name="Tamura T."/>
        </authorList>
    </citation>
    <scope>NUCLEOTIDE SEQUENCE [LARGE SCALE GENOMIC DNA]</scope>
    <source>
        <strain evidence="2 3">NBRC 107932</strain>
    </source>
</reference>
<feature type="compositionally biased region" description="Low complexity" evidence="1">
    <location>
        <begin position="8"/>
        <end position="21"/>
    </location>
</feature>
<proteinExistence type="predicted"/>
<keyword evidence="3" id="KW-1185">Reference proteome</keyword>
<dbReference type="EMBL" id="BONE01000144">
    <property type="protein sequence ID" value="GIF78442.1"/>
    <property type="molecule type" value="Genomic_DNA"/>
</dbReference>
<organism evidence="2 3">
    <name type="scientific">Asanoa siamensis</name>
    <dbReference type="NCBI Taxonomy" id="926357"/>
    <lineage>
        <taxon>Bacteria</taxon>
        <taxon>Bacillati</taxon>
        <taxon>Actinomycetota</taxon>
        <taxon>Actinomycetes</taxon>
        <taxon>Micromonosporales</taxon>
        <taxon>Micromonosporaceae</taxon>
        <taxon>Asanoa</taxon>
    </lineage>
</organism>